<dbReference type="STRING" id="364200.SAMN04488515_3117"/>
<keyword evidence="3" id="KW-1185">Reference proteome</keyword>
<keyword evidence="1" id="KW-0812">Transmembrane</keyword>
<organism evidence="2 3">
    <name type="scientific">Cognatiyoonia koreensis</name>
    <dbReference type="NCBI Taxonomy" id="364200"/>
    <lineage>
        <taxon>Bacteria</taxon>
        <taxon>Pseudomonadati</taxon>
        <taxon>Pseudomonadota</taxon>
        <taxon>Alphaproteobacteria</taxon>
        <taxon>Rhodobacterales</taxon>
        <taxon>Paracoccaceae</taxon>
        <taxon>Cognatiyoonia</taxon>
    </lineage>
</organism>
<reference evidence="2 3" key="1">
    <citation type="submission" date="2016-10" db="EMBL/GenBank/DDBJ databases">
        <authorList>
            <person name="de Groot N.N."/>
        </authorList>
    </citation>
    <scope>NUCLEOTIDE SEQUENCE [LARGE SCALE GENOMIC DNA]</scope>
    <source>
        <strain evidence="2 3">DSM 17925</strain>
    </source>
</reference>
<name>A0A1I0RR27_9RHOB</name>
<protein>
    <submittedName>
        <fullName evidence="2">Putative photosynthetic complex assembly protein</fullName>
    </submittedName>
</protein>
<dbReference type="RefSeq" id="WP_089996737.1">
    <property type="nucleotide sequence ID" value="NZ_FOIZ01000002.1"/>
</dbReference>
<feature type="transmembrane region" description="Helical" evidence="1">
    <location>
        <begin position="20"/>
        <end position="40"/>
    </location>
</feature>
<accession>A0A1I0RR27</accession>
<dbReference type="OrthoDB" id="7848123at2"/>
<evidence type="ECO:0000313" key="3">
    <source>
        <dbReference type="Proteomes" id="UP000199167"/>
    </source>
</evidence>
<keyword evidence="1" id="KW-1133">Transmembrane helix</keyword>
<evidence type="ECO:0000256" key="1">
    <source>
        <dbReference type="SAM" id="Phobius"/>
    </source>
</evidence>
<sequence>MSNLEQQMRHRDKEMVPTFLVKGMFGLMIATTALVAYAQWMDVPNRGVLIEAPVAQSVEVTLSGNRNGLYEVRDASGALLVTSADDRMGFIGVMGRAVDREREVRGITETAPISVIRRENGHIAVLDEASGLSVELIGYGKDNVAAFAQLLDQ</sequence>
<dbReference type="InterPro" id="IPR017495">
    <property type="entry name" value="PuhC"/>
</dbReference>
<dbReference type="EMBL" id="FOIZ01000002">
    <property type="protein sequence ID" value="SEW43754.1"/>
    <property type="molecule type" value="Genomic_DNA"/>
</dbReference>
<evidence type="ECO:0000313" key="2">
    <source>
        <dbReference type="EMBL" id="SEW43754.1"/>
    </source>
</evidence>
<dbReference type="NCBIfam" id="TIGR03054">
    <property type="entry name" value="photo_alph_chp1"/>
    <property type="match status" value="1"/>
</dbReference>
<proteinExistence type="predicted"/>
<keyword evidence="1" id="KW-0472">Membrane</keyword>
<gene>
    <name evidence="2" type="ORF">SAMN04488515_3117</name>
</gene>
<dbReference type="Proteomes" id="UP000199167">
    <property type="component" value="Unassembled WGS sequence"/>
</dbReference>
<dbReference type="AlphaFoldDB" id="A0A1I0RR27"/>